<evidence type="ECO:0000313" key="3">
    <source>
        <dbReference type="Proteomes" id="UP001356427"/>
    </source>
</evidence>
<evidence type="ECO:0000256" key="1">
    <source>
        <dbReference type="SAM" id="SignalP"/>
    </source>
</evidence>
<dbReference type="Proteomes" id="UP001356427">
    <property type="component" value="Unassembled WGS sequence"/>
</dbReference>
<keyword evidence="3" id="KW-1185">Reference proteome</keyword>
<reference evidence="2 3" key="1">
    <citation type="submission" date="2021-04" db="EMBL/GenBank/DDBJ databases">
        <authorList>
            <person name="De Guttry C."/>
            <person name="Zahm M."/>
            <person name="Klopp C."/>
            <person name="Cabau C."/>
            <person name="Louis A."/>
            <person name="Berthelot C."/>
            <person name="Parey E."/>
            <person name="Roest Crollius H."/>
            <person name="Montfort J."/>
            <person name="Robinson-Rechavi M."/>
            <person name="Bucao C."/>
            <person name="Bouchez O."/>
            <person name="Gislard M."/>
            <person name="Lluch J."/>
            <person name="Milhes M."/>
            <person name="Lampietro C."/>
            <person name="Lopez Roques C."/>
            <person name="Donnadieu C."/>
            <person name="Braasch I."/>
            <person name="Desvignes T."/>
            <person name="Postlethwait J."/>
            <person name="Bobe J."/>
            <person name="Wedekind C."/>
            <person name="Guiguen Y."/>
        </authorList>
    </citation>
    <scope>NUCLEOTIDE SEQUENCE [LARGE SCALE GENOMIC DNA]</scope>
    <source>
        <strain evidence="2">Cs_M1</strain>
        <tissue evidence="2">Blood</tissue>
    </source>
</reference>
<dbReference type="AlphaFoldDB" id="A0AAN8K9X0"/>
<proteinExistence type="predicted"/>
<keyword evidence="1" id="KW-0732">Signal</keyword>
<sequence length="171" mass="19168">MRSHGVLVLVTLLGFLLTNQLNQVNAKEDVTVSGLRELDSAEVDPIAEKQDSVPQEELEAQNEEAAAVGLQQEIQGTPDAEKLQNLFWGWRQRYNRIIWNLRRINQRLKLASQASQKYQPAADLASQASQTVNQRFCGLSCSAQVLFLVCGTIAIVNKQLYQVLRILSSPY</sequence>
<gene>
    <name evidence="2" type="ORF">J4Q44_G00385730</name>
</gene>
<protein>
    <submittedName>
        <fullName evidence="2">Uncharacterized protein</fullName>
    </submittedName>
</protein>
<accession>A0AAN8K9X0</accession>
<evidence type="ECO:0000313" key="2">
    <source>
        <dbReference type="EMBL" id="KAK6291024.1"/>
    </source>
</evidence>
<feature type="signal peptide" evidence="1">
    <location>
        <begin position="1"/>
        <end position="26"/>
    </location>
</feature>
<comment type="caution">
    <text evidence="2">The sequence shown here is derived from an EMBL/GenBank/DDBJ whole genome shotgun (WGS) entry which is preliminary data.</text>
</comment>
<dbReference type="EMBL" id="JAGTTL010000099">
    <property type="protein sequence ID" value="KAK6291024.1"/>
    <property type="molecule type" value="Genomic_DNA"/>
</dbReference>
<feature type="chain" id="PRO_5042998090" evidence="1">
    <location>
        <begin position="27"/>
        <end position="171"/>
    </location>
</feature>
<name>A0AAN8K9X0_9TELE</name>
<organism evidence="2 3">
    <name type="scientific">Coregonus suidteri</name>
    <dbReference type="NCBI Taxonomy" id="861788"/>
    <lineage>
        <taxon>Eukaryota</taxon>
        <taxon>Metazoa</taxon>
        <taxon>Chordata</taxon>
        <taxon>Craniata</taxon>
        <taxon>Vertebrata</taxon>
        <taxon>Euteleostomi</taxon>
        <taxon>Actinopterygii</taxon>
        <taxon>Neopterygii</taxon>
        <taxon>Teleostei</taxon>
        <taxon>Protacanthopterygii</taxon>
        <taxon>Salmoniformes</taxon>
        <taxon>Salmonidae</taxon>
        <taxon>Coregoninae</taxon>
        <taxon>Coregonus</taxon>
    </lineage>
</organism>